<protein>
    <submittedName>
        <fullName evidence="1">Uncharacterized protein</fullName>
    </submittedName>
</protein>
<sequence length="133" mass="15797">MYEIISSIDDLDFHFFLTKPDLPVIILAGDRLYTAFSYRKIAKTCIKLSTTTEQVEIKVLDFSSREFYYLSEKRTLMPNIAVLRWTKKQIIETFNNSLNAREKGLHYPLKYVSSRRFDRIFNDICQLIRQSNK</sequence>
<dbReference type="EMBL" id="DRTD01000189">
    <property type="protein sequence ID" value="HHE54649.1"/>
    <property type="molecule type" value="Genomic_DNA"/>
</dbReference>
<organism evidence="1">
    <name type="scientific">Caldithrix abyssi</name>
    <dbReference type="NCBI Taxonomy" id="187145"/>
    <lineage>
        <taxon>Bacteria</taxon>
        <taxon>Pseudomonadati</taxon>
        <taxon>Calditrichota</taxon>
        <taxon>Calditrichia</taxon>
        <taxon>Calditrichales</taxon>
        <taxon>Calditrichaceae</taxon>
        <taxon>Caldithrix</taxon>
    </lineage>
</organism>
<reference evidence="1" key="1">
    <citation type="journal article" date="2020" name="mSystems">
        <title>Genome- and Community-Level Interaction Insights into Carbon Utilization and Element Cycling Functions of Hydrothermarchaeota in Hydrothermal Sediment.</title>
        <authorList>
            <person name="Zhou Z."/>
            <person name="Liu Y."/>
            <person name="Xu W."/>
            <person name="Pan J."/>
            <person name="Luo Z.H."/>
            <person name="Li M."/>
        </authorList>
    </citation>
    <scope>NUCLEOTIDE SEQUENCE [LARGE SCALE GENOMIC DNA]</scope>
    <source>
        <strain evidence="1">HyVt-76</strain>
    </source>
</reference>
<dbReference type="Proteomes" id="UP000886111">
    <property type="component" value="Unassembled WGS sequence"/>
</dbReference>
<accession>A0A7V5H2K0</accession>
<evidence type="ECO:0000313" key="1">
    <source>
        <dbReference type="EMBL" id="HHE54649.1"/>
    </source>
</evidence>
<gene>
    <name evidence="1" type="ORF">ENL21_02625</name>
</gene>
<name>A0A7V5H2K0_CALAY</name>
<comment type="caution">
    <text evidence="1">The sequence shown here is derived from an EMBL/GenBank/DDBJ whole genome shotgun (WGS) entry which is preliminary data.</text>
</comment>
<dbReference type="AlphaFoldDB" id="A0A7V5H2K0"/>
<proteinExistence type="predicted"/>